<comment type="caution">
    <text evidence="7">The sequence shown here is derived from an EMBL/GenBank/DDBJ whole genome shotgun (WGS) entry which is preliminary data.</text>
</comment>
<accession>A0A162MMT7</accession>
<evidence type="ECO:0000256" key="4">
    <source>
        <dbReference type="ARBA" id="ARBA00022917"/>
    </source>
</evidence>
<dbReference type="RefSeq" id="WP_068748122.1">
    <property type="nucleotide sequence ID" value="NZ_LOHZ01000025.1"/>
</dbReference>
<evidence type="ECO:0000256" key="3">
    <source>
        <dbReference type="ARBA" id="ARBA00022884"/>
    </source>
</evidence>
<comment type="similarity">
    <text evidence="5">Belongs to the NEMF family.</text>
</comment>
<comment type="subunit">
    <text evidence="5">Associates with stalled 50S ribosomal subunits. Binds to RqcP.</text>
</comment>
<dbReference type="GO" id="GO:1990112">
    <property type="term" value="C:RQC complex"/>
    <property type="evidence" value="ECO:0007669"/>
    <property type="project" value="TreeGrafter"/>
</dbReference>
<dbReference type="Proteomes" id="UP000075737">
    <property type="component" value="Unassembled WGS sequence"/>
</dbReference>
<dbReference type="EMBL" id="LOHZ01000025">
    <property type="protein sequence ID" value="KYO66740.1"/>
    <property type="molecule type" value="Genomic_DNA"/>
</dbReference>
<dbReference type="Pfam" id="PF05670">
    <property type="entry name" value="NFACT-R_1"/>
    <property type="match status" value="1"/>
</dbReference>
<evidence type="ECO:0000259" key="6">
    <source>
        <dbReference type="Pfam" id="PF05670"/>
    </source>
</evidence>
<dbReference type="GO" id="GO:0019843">
    <property type="term" value="F:rRNA binding"/>
    <property type="evidence" value="ECO:0007669"/>
    <property type="project" value="UniProtKB-UniRule"/>
</dbReference>
<dbReference type="PANTHER" id="PTHR15239:SF6">
    <property type="entry name" value="RIBOSOME QUALITY CONTROL COMPLEX SUBUNIT NEMF"/>
    <property type="match status" value="1"/>
</dbReference>
<sequence>MPLDGITLYALLSEINNKIIETKIDKIYQPSIHDVLFFLRKGREEIKLLLSCHPLDFRISLLGTDEKENPITPPPFCMLLRKLLQGGRIIKISQLSLERIITIKIENLNEYGKIKNYFLIAELMGKHSNIILIDEEGTVLDAIKKIGSDVNRVREILPGQKYAFPPAIERINILTESENKLYQMLKCKEKEEDFYFEKWILDNFCGFSKVAAKEILYKSSIENKEIPQIFLELRHNLMERIFIPTIFYEKESRKPFDFWIFPVLHYKNRYIEKKVNTVNDALEVFYKEKHKYEEYTQLKNSLLKLLHDYLKKQIKILSQKQENLSETKNKETYKIYGELILANSFKIKQGDKQVILYNFYNNAEEFITLDEKLTPSQNAQKYFNLYKKLSAKESIIKEQINKITQEIYYIENTIFSVENAENLEELYEIEKDLEKEGVIKTSHIRNEKVKPSEPLKFISSEGFTILVGKNNRQNDYITFKKASPEDIWLHVKDFPGSHVVILTEGKNVSESTLLEAGILAAFYSKARHGSKIAVDFTLKKYVKKPQRAKPGYVIYDNYKTLFVTPEEEIINKLFLKD</sequence>
<dbReference type="FunFam" id="2.30.310.10:FF:000004">
    <property type="entry name" value="Fibronectin-binding protein A"/>
    <property type="match status" value="1"/>
</dbReference>
<dbReference type="Gene3D" id="2.30.310.10">
    <property type="entry name" value="ibrinogen binding protein from staphylococcus aureus domain"/>
    <property type="match status" value="1"/>
</dbReference>
<dbReference type="Pfam" id="PF05833">
    <property type="entry name" value="NFACT_N"/>
    <property type="match status" value="1"/>
</dbReference>
<reference evidence="7 8" key="1">
    <citation type="submission" date="2015-12" db="EMBL/GenBank/DDBJ databases">
        <title>Draft genome of Thermovenabulum gondwanense isolated from a red thermophilic microbial mat colonisisng an outflow channel of a bore well.</title>
        <authorList>
            <person name="Patel B.K."/>
        </authorList>
    </citation>
    <scope>NUCLEOTIDE SEQUENCE [LARGE SCALE GENOMIC DNA]</scope>
    <source>
        <strain evidence="7 8">R270</strain>
    </source>
</reference>
<dbReference type="InterPro" id="IPR043682">
    <property type="entry name" value="RqcH_bacterial"/>
</dbReference>
<dbReference type="AlphaFoldDB" id="A0A162MMT7"/>
<dbReference type="GO" id="GO:0072344">
    <property type="term" value="P:rescue of stalled ribosome"/>
    <property type="evidence" value="ECO:0007669"/>
    <property type="project" value="UniProtKB-UniRule"/>
</dbReference>
<feature type="domain" description="NFACT RNA-binding" evidence="6">
    <location>
        <begin position="457"/>
        <end position="547"/>
    </location>
</feature>
<protein>
    <recommendedName>
        <fullName evidence="5">Rqc2 homolog RqcH</fullName>
        <shortName evidence="5">RqcH</shortName>
    </recommendedName>
</protein>
<keyword evidence="4 5" id="KW-0648">Protein biosynthesis</keyword>
<evidence type="ECO:0000256" key="1">
    <source>
        <dbReference type="ARBA" id="ARBA00022555"/>
    </source>
</evidence>
<keyword evidence="3 5" id="KW-0694">RNA-binding</keyword>
<evidence type="ECO:0000313" key="7">
    <source>
        <dbReference type="EMBL" id="KYO66740.1"/>
    </source>
</evidence>
<comment type="function">
    <text evidence="5">Key component of the ribosome quality control system (RQC), a ribosome-associated complex that mediates the extraction of incompletely synthesized nascent chains from stalled ribosomes and their subsequent degradation. RqcH recruits Ala-charged tRNA, and with RqcP directs the elongation of stalled nascent chains on 50S ribosomal subunits, leading to non-templated C-terminal alanine extensions (Ala tail). The Ala tail promotes nascent chain degradation. May add between 1 and at least 8 Ala residues. Binds to stalled 50S ribosomal subunits.</text>
</comment>
<name>A0A162MMT7_9FIRM</name>
<dbReference type="GO" id="GO:0000049">
    <property type="term" value="F:tRNA binding"/>
    <property type="evidence" value="ECO:0007669"/>
    <property type="project" value="UniProtKB-UniRule"/>
</dbReference>
<keyword evidence="2 5" id="KW-0699">rRNA-binding</keyword>
<evidence type="ECO:0000256" key="2">
    <source>
        <dbReference type="ARBA" id="ARBA00022730"/>
    </source>
</evidence>
<dbReference type="PANTHER" id="PTHR15239">
    <property type="entry name" value="NUCLEAR EXPORT MEDIATOR FACTOR NEMF"/>
    <property type="match status" value="1"/>
</dbReference>
<gene>
    <name evidence="5" type="primary">rqcH</name>
    <name evidence="7" type="ORF">ATZ99_09850</name>
</gene>
<keyword evidence="1 5" id="KW-0820">tRNA-binding</keyword>
<proteinExistence type="inferred from homology"/>
<dbReference type="InterPro" id="IPR008532">
    <property type="entry name" value="NFACT_RNA-bd"/>
</dbReference>
<dbReference type="GO" id="GO:0043023">
    <property type="term" value="F:ribosomal large subunit binding"/>
    <property type="evidence" value="ECO:0007669"/>
    <property type="project" value="UniProtKB-UniRule"/>
</dbReference>
<keyword evidence="8" id="KW-1185">Reference proteome</keyword>
<organism evidence="7 8">
    <name type="scientific">Thermovenabulum gondwanense</name>
    <dbReference type="NCBI Taxonomy" id="520767"/>
    <lineage>
        <taxon>Bacteria</taxon>
        <taxon>Bacillati</taxon>
        <taxon>Bacillota</taxon>
        <taxon>Clostridia</taxon>
        <taxon>Thermosediminibacterales</taxon>
        <taxon>Thermosediminibacteraceae</taxon>
        <taxon>Thermovenabulum</taxon>
    </lineage>
</organism>
<dbReference type="InterPro" id="IPR051608">
    <property type="entry name" value="RQC_Subunit_NEMF"/>
</dbReference>
<evidence type="ECO:0000256" key="5">
    <source>
        <dbReference type="HAMAP-Rule" id="MF_00844"/>
    </source>
</evidence>
<dbReference type="STRING" id="520767.ATZ99_09850"/>
<evidence type="ECO:0000313" key="8">
    <source>
        <dbReference type="Proteomes" id="UP000075737"/>
    </source>
</evidence>
<dbReference type="PATRIC" id="fig|520767.4.peg.1083"/>
<dbReference type="OrthoDB" id="9766163at2"/>
<dbReference type="HAMAP" id="MF_00844_B">
    <property type="entry name" value="RqcH_B"/>
    <property type="match status" value="1"/>
</dbReference>